<gene>
    <name evidence="12" type="ORF">CYLTODRAFT_369561</name>
</gene>
<comment type="subcellular location">
    <subcellularLocation>
        <location evidence="1">Mitochondrion membrane</location>
        <topology evidence="1">Multi-pass membrane protein</topology>
    </subcellularLocation>
</comment>
<dbReference type="STRING" id="1314674.A0A0D7BLH2"/>
<evidence type="ECO:0000256" key="4">
    <source>
        <dbReference type="ARBA" id="ARBA00022692"/>
    </source>
</evidence>
<evidence type="ECO:0000313" key="12">
    <source>
        <dbReference type="EMBL" id="KIY71403.1"/>
    </source>
</evidence>
<accession>A0A0D7BLH2</accession>
<dbReference type="AlphaFoldDB" id="A0A0D7BLH2"/>
<sequence length="373" mass="40415">MHSTDSGSLEDGVAIVTAKEAAKDIAFGSVAGMISEVFEYPFDLAKVRLQSQMLAPVSEGSIRFTGPWHCLTKTWTEEGFRGLYRGLPAPLAGSMAETAALFFAYSSFQNFLRAYSFSQHPHETSLELSVPQLGLAAAGAGFVTSFILTPIELVKCKMQVQMMNVHTSARIPPIHTTPKPIKQIIQTNLIAQRTSNSTGRAKHSTLTLSADREAYRKRLPGVLDIIRTTVHDHGVRGLWLGHTGTLLRETGGTASWFAVKELLAVKLKARRLGEGIHGDLLPWESAVSGAVSGGACVLALYPADTVKSAMQTQEELRGHGMVTRTSFWKTATRMYANHGVRGLYAGCGMTVMRAVPGSGIVFLVYDGLNSWFG</sequence>
<keyword evidence="8 9" id="KW-0472">Membrane</keyword>
<name>A0A0D7BLH2_9AGAR</name>
<evidence type="ECO:0000256" key="2">
    <source>
        <dbReference type="ARBA" id="ARBA00006375"/>
    </source>
</evidence>
<dbReference type="EMBL" id="KN880455">
    <property type="protein sequence ID" value="KIY71403.1"/>
    <property type="molecule type" value="Genomic_DNA"/>
</dbReference>
<dbReference type="PROSITE" id="PS50920">
    <property type="entry name" value="SOLCAR"/>
    <property type="match status" value="3"/>
</dbReference>
<evidence type="ECO:0000256" key="1">
    <source>
        <dbReference type="ARBA" id="ARBA00004225"/>
    </source>
</evidence>
<comment type="similarity">
    <text evidence="2 10">Belongs to the mitochondrial carrier (TC 2.A.29) family.</text>
</comment>
<dbReference type="InterPro" id="IPR018108">
    <property type="entry name" value="MCP_transmembrane"/>
</dbReference>
<dbReference type="PANTHER" id="PTHR45624:SF31">
    <property type="entry name" value="MITOCHONDRIAL ORNITHINE TRANSPORTER 1"/>
    <property type="match status" value="1"/>
</dbReference>
<dbReference type="GO" id="GO:0031966">
    <property type="term" value="C:mitochondrial membrane"/>
    <property type="evidence" value="ECO:0007669"/>
    <property type="project" value="UniProtKB-SubCell"/>
</dbReference>
<keyword evidence="3 10" id="KW-0813">Transport</keyword>
<keyword evidence="5" id="KW-0677">Repeat</keyword>
<feature type="transmembrane region" description="Helical" evidence="11">
    <location>
        <begin position="343"/>
        <end position="365"/>
    </location>
</feature>
<dbReference type="GO" id="GO:0000064">
    <property type="term" value="F:L-ornithine transmembrane transporter activity"/>
    <property type="evidence" value="ECO:0007669"/>
    <property type="project" value="TreeGrafter"/>
</dbReference>
<evidence type="ECO:0000313" key="13">
    <source>
        <dbReference type="Proteomes" id="UP000054007"/>
    </source>
</evidence>
<reference evidence="12 13" key="1">
    <citation type="journal article" date="2015" name="Fungal Genet. Biol.">
        <title>Evolution of novel wood decay mechanisms in Agaricales revealed by the genome sequences of Fistulina hepatica and Cylindrobasidium torrendii.</title>
        <authorList>
            <person name="Floudas D."/>
            <person name="Held B.W."/>
            <person name="Riley R."/>
            <person name="Nagy L.G."/>
            <person name="Koehler G."/>
            <person name="Ransdell A.S."/>
            <person name="Younus H."/>
            <person name="Chow J."/>
            <person name="Chiniquy J."/>
            <person name="Lipzen A."/>
            <person name="Tritt A."/>
            <person name="Sun H."/>
            <person name="Haridas S."/>
            <person name="LaButti K."/>
            <person name="Ohm R.A."/>
            <person name="Kues U."/>
            <person name="Blanchette R.A."/>
            <person name="Grigoriev I.V."/>
            <person name="Minto R.E."/>
            <person name="Hibbett D.S."/>
        </authorList>
    </citation>
    <scope>NUCLEOTIDE SEQUENCE [LARGE SCALE GENOMIC DNA]</scope>
    <source>
        <strain evidence="12 13">FP15055 ss-10</strain>
    </source>
</reference>
<keyword evidence="4 9" id="KW-0812">Transmembrane</keyword>
<evidence type="ECO:0000256" key="11">
    <source>
        <dbReference type="SAM" id="Phobius"/>
    </source>
</evidence>
<dbReference type="SUPFAM" id="SSF103506">
    <property type="entry name" value="Mitochondrial carrier"/>
    <property type="match status" value="1"/>
</dbReference>
<feature type="repeat" description="Solcar" evidence="9">
    <location>
        <begin position="128"/>
        <end position="266"/>
    </location>
</feature>
<dbReference type="InterPro" id="IPR050567">
    <property type="entry name" value="Mitochondrial_Carrier"/>
</dbReference>
<dbReference type="PANTHER" id="PTHR45624">
    <property type="entry name" value="MITOCHONDRIAL BASIC AMINO ACIDS TRANSPORTER-RELATED"/>
    <property type="match status" value="1"/>
</dbReference>
<evidence type="ECO:0000256" key="10">
    <source>
        <dbReference type="RuleBase" id="RU000488"/>
    </source>
</evidence>
<feature type="transmembrane region" description="Helical" evidence="11">
    <location>
        <begin position="132"/>
        <end position="154"/>
    </location>
</feature>
<evidence type="ECO:0000256" key="8">
    <source>
        <dbReference type="ARBA" id="ARBA00023136"/>
    </source>
</evidence>
<dbReference type="Gene3D" id="1.50.40.10">
    <property type="entry name" value="Mitochondrial carrier domain"/>
    <property type="match status" value="2"/>
</dbReference>
<keyword evidence="6 11" id="KW-1133">Transmembrane helix</keyword>
<keyword evidence="7" id="KW-0496">Mitochondrion</keyword>
<feature type="repeat" description="Solcar" evidence="9">
    <location>
        <begin position="19"/>
        <end position="111"/>
    </location>
</feature>
<organism evidence="12 13">
    <name type="scientific">Cylindrobasidium torrendii FP15055 ss-10</name>
    <dbReference type="NCBI Taxonomy" id="1314674"/>
    <lineage>
        <taxon>Eukaryota</taxon>
        <taxon>Fungi</taxon>
        <taxon>Dikarya</taxon>
        <taxon>Basidiomycota</taxon>
        <taxon>Agaricomycotina</taxon>
        <taxon>Agaricomycetes</taxon>
        <taxon>Agaricomycetidae</taxon>
        <taxon>Agaricales</taxon>
        <taxon>Marasmiineae</taxon>
        <taxon>Physalacriaceae</taxon>
        <taxon>Cylindrobasidium</taxon>
    </lineage>
</organism>
<evidence type="ECO:0000256" key="3">
    <source>
        <dbReference type="ARBA" id="ARBA00022448"/>
    </source>
</evidence>
<protein>
    <submittedName>
        <fullName evidence="12">Mitochondrial carrier</fullName>
    </submittedName>
</protein>
<dbReference type="InterPro" id="IPR023395">
    <property type="entry name" value="MCP_dom_sf"/>
</dbReference>
<evidence type="ECO:0000256" key="6">
    <source>
        <dbReference type="ARBA" id="ARBA00022989"/>
    </source>
</evidence>
<dbReference type="GO" id="GO:1990575">
    <property type="term" value="P:mitochondrial L-ornithine transmembrane transport"/>
    <property type="evidence" value="ECO:0007669"/>
    <property type="project" value="TreeGrafter"/>
</dbReference>
<evidence type="ECO:0000256" key="5">
    <source>
        <dbReference type="ARBA" id="ARBA00022737"/>
    </source>
</evidence>
<dbReference type="Pfam" id="PF00153">
    <property type="entry name" value="Mito_carr"/>
    <property type="match status" value="4"/>
</dbReference>
<keyword evidence="13" id="KW-1185">Reference proteome</keyword>
<dbReference type="Proteomes" id="UP000054007">
    <property type="component" value="Unassembled WGS sequence"/>
</dbReference>
<feature type="repeat" description="Solcar" evidence="9">
    <location>
        <begin position="280"/>
        <end position="371"/>
    </location>
</feature>
<dbReference type="OrthoDB" id="2139348at2759"/>
<evidence type="ECO:0000256" key="9">
    <source>
        <dbReference type="PROSITE-ProRule" id="PRU00282"/>
    </source>
</evidence>
<proteinExistence type="inferred from homology"/>
<feature type="transmembrane region" description="Helical" evidence="11">
    <location>
        <begin position="91"/>
        <end position="112"/>
    </location>
</feature>
<evidence type="ECO:0000256" key="7">
    <source>
        <dbReference type="ARBA" id="ARBA00023128"/>
    </source>
</evidence>